<dbReference type="CDD" id="cd01335">
    <property type="entry name" value="Radical_SAM"/>
    <property type="match status" value="1"/>
</dbReference>
<evidence type="ECO:0000256" key="2">
    <source>
        <dbReference type="ARBA" id="ARBA00022691"/>
    </source>
</evidence>
<dbReference type="InterPro" id="IPR013785">
    <property type="entry name" value="Aldolase_TIM"/>
</dbReference>
<dbReference type="Proteomes" id="UP000003121">
    <property type="component" value="Chromosome"/>
</dbReference>
<keyword evidence="5 8" id="KW-0408">Iron</keyword>
<comment type="catalytic activity">
    <reaction evidence="8">
        <text>6-carboxy-5,6,7,8-tetrahydropterin + H(+) = 7-carboxy-7-carbaguanine + NH4(+)</text>
        <dbReference type="Rhea" id="RHEA:27974"/>
        <dbReference type="ChEBI" id="CHEBI:15378"/>
        <dbReference type="ChEBI" id="CHEBI:28938"/>
        <dbReference type="ChEBI" id="CHEBI:61032"/>
        <dbReference type="ChEBI" id="CHEBI:61036"/>
        <dbReference type="EC" id="4.3.99.3"/>
    </reaction>
</comment>
<feature type="binding site" evidence="8">
    <location>
        <position position="18"/>
    </location>
    <ligand>
        <name>[4Fe-4S] cluster</name>
        <dbReference type="ChEBI" id="CHEBI:49883"/>
        <note>4Fe-4S-S-AdoMet</note>
    </ligand>
</feature>
<comment type="similarity">
    <text evidence="8">Belongs to the radical SAM superfamily. 7-carboxy-7-deazaguanine synthase family.</text>
</comment>
<keyword evidence="6 8" id="KW-0411">Iron-sulfur</keyword>
<organism evidence="10 11">
    <name type="scientific">Taylorella equigenitalis ATCC 35865</name>
    <dbReference type="NCBI Taxonomy" id="743973"/>
    <lineage>
        <taxon>Bacteria</taxon>
        <taxon>Pseudomonadati</taxon>
        <taxon>Pseudomonadota</taxon>
        <taxon>Betaproteobacteria</taxon>
        <taxon>Burkholderiales</taxon>
        <taxon>Alcaligenaceae</taxon>
        <taxon>Taylorella</taxon>
    </lineage>
</organism>
<dbReference type="RefSeq" id="WP_014840123.1">
    <property type="nucleotide sequence ID" value="NC_018108.1"/>
</dbReference>
<dbReference type="PROSITE" id="PS51918">
    <property type="entry name" value="RADICAL_SAM"/>
    <property type="match status" value="1"/>
</dbReference>
<keyword evidence="7 8" id="KW-0456">Lyase</keyword>
<proteinExistence type="inferred from homology"/>
<name>A0ABM5N8X0_9BURK</name>
<dbReference type="EC" id="4.3.99.3" evidence="8"/>
<evidence type="ECO:0000259" key="9">
    <source>
        <dbReference type="PROSITE" id="PS51918"/>
    </source>
</evidence>
<keyword evidence="2 8" id="KW-0949">S-adenosyl-L-methionine</keyword>
<comment type="cofactor">
    <cofactor evidence="8">
        <name>[4Fe-4S] cluster</name>
        <dbReference type="ChEBI" id="CHEBI:49883"/>
    </cofactor>
    <text evidence="8">Binds 1 [4Fe-4S] cluster. The cluster is coordinated with 3 cysteines and an exchangeable S-adenosyl-L-methionine.</text>
</comment>
<reference evidence="10 11" key="1">
    <citation type="journal article" date="2012" name="Vet. Microbiol.">
        <title>Comparative genomic analyses of the Taylorellae.</title>
        <authorList>
            <person name="Hauser H."/>
            <person name="Richter D.C."/>
            <person name="van Tonder A."/>
            <person name="Clark L."/>
            <person name="Preston A."/>
        </authorList>
    </citation>
    <scope>NUCLEOTIDE SEQUENCE [LARGE SCALE GENOMIC DNA]</scope>
    <source>
        <strain evidence="10 11">ATCC 35865</strain>
    </source>
</reference>
<feature type="binding site" evidence="8">
    <location>
        <position position="11"/>
    </location>
    <ligand>
        <name>[4Fe-4S] cluster</name>
        <dbReference type="ChEBI" id="CHEBI:49883"/>
        <note>4Fe-4S-S-AdoMet</note>
    </ligand>
</feature>
<dbReference type="HAMAP" id="MF_00917">
    <property type="entry name" value="QueE"/>
    <property type="match status" value="1"/>
</dbReference>
<feature type="binding site" evidence="8">
    <location>
        <begin position="17"/>
        <end position="19"/>
    </location>
    <ligand>
        <name>S-adenosyl-L-methionine</name>
        <dbReference type="ChEBI" id="CHEBI:59789"/>
    </ligand>
</feature>
<dbReference type="InterPro" id="IPR007197">
    <property type="entry name" value="rSAM"/>
</dbReference>
<dbReference type="Gene3D" id="3.20.20.70">
    <property type="entry name" value="Aldolase class I"/>
    <property type="match status" value="1"/>
</dbReference>
<feature type="binding site" evidence="8">
    <location>
        <position position="7"/>
    </location>
    <ligand>
        <name>substrate</name>
    </ligand>
</feature>
<evidence type="ECO:0000256" key="8">
    <source>
        <dbReference type="HAMAP-Rule" id="MF_00917"/>
    </source>
</evidence>
<keyword evidence="11" id="KW-1185">Reference proteome</keyword>
<evidence type="ECO:0000256" key="6">
    <source>
        <dbReference type="ARBA" id="ARBA00023014"/>
    </source>
</evidence>
<dbReference type="GeneID" id="79938474"/>
<dbReference type="SFLD" id="SFLDS00029">
    <property type="entry name" value="Radical_SAM"/>
    <property type="match status" value="1"/>
</dbReference>
<feature type="binding site" evidence="8">
    <location>
        <position position="20"/>
    </location>
    <ligand>
        <name>Mg(2+)</name>
        <dbReference type="ChEBI" id="CHEBI:18420"/>
    </ligand>
</feature>
<dbReference type="PANTHER" id="PTHR42836:SF1">
    <property type="entry name" value="7-CARBOXY-7-DEAZAGUANINE SYNTHASE"/>
    <property type="match status" value="1"/>
</dbReference>
<evidence type="ECO:0000256" key="5">
    <source>
        <dbReference type="ARBA" id="ARBA00023004"/>
    </source>
</evidence>
<feature type="binding site" evidence="8">
    <location>
        <position position="50"/>
    </location>
    <ligand>
        <name>S-adenosyl-L-methionine</name>
        <dbReference type="ChEBI" id="CHEBI:59789"/>
    </ligand>
</feature>
<keyword evidence="8" id="KW-0671">Queuosine biosynthesis</keyword>
<feature type="binding site" evidence="8">
    <location>
        <position position="48"/>
    </location>
    <ligand>
        <name>substrate</name>
    </ligand>
</feature>
<evidence type="ECO:0000313" key="10">
    <source>
        <dbReference type="EMBL" id="AFN35375.1"/>
    </source>
</evidence>
<comment type="caution">
    <text evidence="8">Lacks conserved residue(s) required for the propagation of feature annotation.</text>
</comment>
<evidence type="ECO:0000256" key="3">
    <source>
        <dbReference type="ARBA" id="ARBA00022723"/>
    </source>
</evidence>
<comment type="cofactor">
    <cofactor evidence="8">
        <name>S-adenosyl-L-methionine</name>
        <dbReference type="ChEBI" id="CHEBI:59789"/>
    </cofactor>
    <text evidence="8">Binds 1 S-adenosyl-L-methionine per subunit.</text>
</comment>
<sequence length="187" mass="21344">MPATFVRLGRCNLACGWCDTNYNSFGLKSLSEILQIVEDLGQSNIILTGGEPSVHPNVELLIEAFKSRGYYLCIETNGISDVPEGIDYIAISPKYCYKERYEKVGLRYADEIRIVVDFNETNREDFLNWLQDINEKFNSKKYYLSPLEHDGSMNIQQTIKIIGELNGLKIGPRWELSLQTHKLAGIE</sequence>
<accession>A0ABM5N8X0</accession>
<evidence type="ECO:0000313" key="11">
    <source>
        <dbReference type="Proteomes" id="UP000003121"/>
    </source>
</evidence>
<comment type="pathway">
    <text evidence="8">Purine metabolism; 7-cyano-7-deazaguanine biosynthesis.</text>
</comment>
<gene>
    <name evidence="8" type="primary">queE</name>
    <name evidence="10" type="ORF">KUI_0274</name>
</gene>
<dbReference type="EMBL" id="CP003264">
    <property type="protein sequence ID" value="AFN35375.1"/>
    <property type="molecule type" value="Genomic_DNA"/>
</dbReference>
<protein>
    <recommendedName>
        <fullName evidence="8">7-carboxy-7-deazaguanine synthase</fullName>
        <shortName evidence="8">CDG synthase</shortName>
        <ecNumber evidence="8">4.3.99.3</ecNumber>
    </recommendedName>
    <alternativeName>
        <fullName evidence="8">Queuosine biosynthesis protein QueE</fullName>
    </alternativeName>
</protein>
<dbReference type="SUPFAM" id="SSF102114">
    <property type="entry name" value="Radical SAM enzymes"/>
    <property type="match status" value="1"/>
</dbReference>
<comment type="function">
    <text evidence="8">Catalyzes the complex heterocyclic radical-mediated conversion of 6-carboxy-5,6,7,8-tetrahydropterin (CPH4) to 7-carboxy-7-deazaguanine (CDG), a step common to the biosynthetic pathways of all 7-deazapurine-containing compounds.</text>
</comment>
<keyword evidence="4 8" id="KW-0460">Magnesium</keyword>
<keyword evidence="3 8" id="KW-0479">Metal-binding</keyword>
<feature type="binding site" evidence="8">
    <location>
        <begin position="92"/>
        <end position="94"/>
    </location>
    <ligand>
        <name>S-adenosyl-L-methionine</name>
        <dbReference type="ChEBI" id="CHEBI:59789"/>
    </ligand>
</feature>
<comment type="subunit">
    <text evidence="8">Homodimer.</text>
</comment>
<evidence type="ECO:0000256" key="4">
    <source>
        <dbReference type="ARBA" id="ARBA00022842"/>
    </source>
</evidence>
<keyword evidence="1 8" id="KW-0004">4Fe-4S</keyword>
<dbReference type="PANTHER" id="PTHR42836">
    <property type="entry name" value="7-CARBOXY-7-DEAZAGUANINE SYNTHASE"/>
    <property type="match status" value="1"/>
</dbReference>
<comment type="cofactor">
    <cofactor evidence="8">
        <name>Mg(2+)</name>
        <dbReference type="ChEBI" id="CHEBI:18420"/>
    </cofactor>
</comment>
<feature type="binding site" evidence="8">
    <location>
        <position position="15"/>
    </location>
    <ligand>
        <name>[4Fe-4S] cluster</name>
        <dbReference type="ChEBI" id="CHEBI:49883"/>
        <note>4Fe-4S-S-AdoMet</note>
    </ligand>
</feature>
<evidence type="ECO:0000256" key="1">
    <source>
        <dbReference type="ARBA" id="ARBA00022485"/>
    </source>
</evidence>
<dbReference type="InterPro" id="IPR058240">
    <property type="entry name" value="rSAM_sf"/>
</dbReference>
<feature type="domain" description="Radical SAM core" evidence="9">
    <location>
        <begin position="1"/>
        <end position="187"/>
    </location>
</feature>
<evidence type="ECO:0000256" key="7">
    <source>
        <dbReference type="ARBA" id="ARBA00023239"/>
    </source>
</evidence>
<dbReference type="InterPro" id="IPR024924">
    <property type="entry name" value="7-CO-7-deazaguanine_synth-like"/>
</dbReference>
<dbReference type="Pfam" id="PF04055">
    <property type="entry name" value="Radical_SAM"/>
    <property type="match status" value="1"/>
</dbReference>